<comment type="subcellular location">
    <subcellularLocation>
        <location evidence="1 10">Cytoplasm</location>
    </subcellularLocation>
</comment>
<dbReference type="InterPro" id="IPR023009">
    <property type="entry name" value="Tyrosine_recombinase_XerC/XerD"/>
</dbReference>
<sequence length="304" mass="33909">MRHRLELFLRDLAVERELSAGTLEAYRRDLTQFIDFAEKQGLSEPDSVTRATLSSYLQQLRVRGRSAATTARAAVSLRSFFAYLTRERHIRRNPAERLESPRLEREAPATLEPGEVEALLAAPEPDTPYGLRDKAMLELLYACGLRVSELTALDVGSVHPELGFIRVVGSRGRERIVPIGRHAVEALQAYVERGRPALIRSGSDGETALFLGHLGTRLTRQAFWKMIKSRAAEAGIAKAISPHMLRHSFAAHLVENGADLRAVQEMLGHADISSTQVYLQAQTAKVRISEVYNRAHPRSGSRKR</sequence>
<keyword evidence="14" id="KW-1185">Reference proteome</keyword>
<evidence type="ECO:0000256" key="3">
    <source>
        <dbReference type="ARBA" id="ARBA00022490"/>
    </source>
</evidence>
<dbReference type="Gene3D" id="1.10.443.10">
    <property type="entry name" value="Intergrase catalytic core"/>
    <property type="match status" value="1"/>
</dbReference>
<dbReference type="CDD" id="cd00798">
    <property type="entry name" value="INT_XerDC_C"/>
    <property type="match status" value="1"/>
</dbReference>
<dbReference type="Gene3D" id="1.10.150.130">
    <property type="match status" value="1"/>
</dbReference>
<organism evidence="13 14">
    <name type="scientific">Paenibacillus thermoaerophilus</name>
    <dbReference type="NCBI Taxonomy" id="1215385"/>
    <lineage>
        <taxon>Bacteria</taxon>
        <taxon>Bacillati</taxon>
        <taxon>Bacillota</taxon>
        <taxon>Bacilli</taxon>
        <taxon>Bacillales</taxon>
        <taxon>Paenibacillaceae</taxon>
        <taxon>Paenibacillus</taxon>
    </lineage>
</organism>
<gene>
    <name evidence="13" type="primary">xerD</name>
    <name evidence="10" type="synonym">xerC</name>
    <name evidence="13" type="ORF">ACFQWB_12305</name>
</gene>
<dbReference type="PROSITE" id="PS51898">
    <property type="entry name" value="TYR_RECOMBINASE"/>
    <property type="match status" value="1"/>
</dbReference>
<comment type="similarity">
    <text evidence="2">Belongs to the 'phage' integrase family. XerD subfamily.</text>
</comment>
<comment type="subunit">
    <text evidence="10">Forms a cyclic heterotetrameric complex composed of two molecules of XerC and two molecules of XerD.</text>
</comment>
<evidence type="ECO:0000256" key="4">
    <source>
        <dbReference type="ARBA" id="ARBA00022618"/>
    </source>
</evidence>
<dbReference type="HAMAP" id="MF_01808">
    <property type="entry name" value="Recomb_XerC_XerD"/>
    <property type="match status" value="1"/>
</dbReference>
<evidence type="ECO:0000256" key="5">
    <source>
        <dbReference type="ARBA" id="ARBA00022829"/>
    </source>
</evidence>
<evidence type="ECO:0000256" key="2">
    <source>
        <dbReference type="ARBA" id="ARBA00010450"/>
    </source>
</evidence>
<evidence type="ECO:0000256" key="10">
    <source>
        <dbReference type="HAMAP-Rule" id="MF_01808"/>
    </source>
</evidence>
<dbReference type="SUPFAM" id="SSF56349">
    <property type="entry name" value="DNA breaking-rejoining enzymes"/>
    <property type="match status" value="1"/>
</dbReference>
<feature type="active site" evidence="10">
    <location>
        <position position="246"/>
    </location>
</feature>
<feature type="domain" description="Core-binding (CB)" evidence="12">
    <location>
        <begin position="1"/>
        <end position="85"/>
    </location>
</feature>
<evidence type="ECO:0000256" key="7">
    <source>
        <dbReference type="ARBA" id="ARBA00023125"/>
    </source>
</evidence>
<evidence type="ECO:0000256" key="9">
    <source>
        <dbReference type="ARBA" id="ARBA00023306"/>
    </source>
</evidence>
<evidence type="ECO:0000259" key="11">
    <source>
        <dbReference type="PROSITE" id="PS51898"/>
    </source>
</evidence>
<dbReference type="InterPro" id="IPR011010">
    <property type="entry name" value="DNA_brk_join_enz"/>
</dbReference>
<dbReference type="Pfam" id="PF00589">
    <property type="entry name" value="Phage_integrase"/>
    <property type="match status" value="1"/>
</dbReference>
<evidence type="ECO:0000256" key="8">
    <source>
        <dbReference type="ARBA" id="ARBA00023172"/>
    </source>
</evidence>
<keyword evidence="5 10" id="KW-0159">Chromosome partition</keyword>
<dbReference type="InterPro" id="IPR044068">
    <property type="entry name" value="CB"/>
</dbReference>
<keyword evidence="6 10" id="KW-0229">DNA integration</keyword>
<feature type="active site" evidence="10">
    <location>
        <position position="269"/>
    </location>
</feature>
<dbReference type="NCBIfam" id="TIGR02225">
    <property type="entry name" value="recomb_XerD"/>
    <property type="match status" value="1"/>
</dbReference>
<reference evidence="14" key="1">
    <citation type="journal article" date="2019" name="Int. J. Syst. Evol. Microbiol.">
        <title>The Global Catalogue of Microorganisms (GCM) 10K type strain sequencing project: providing services to taxonomists for standard genome sequencing and annotation.</title>
        <authorList>
            <consortium name="The Broad Institute Genomics Platform"/>
            <consortium name="The Broad Institute Genome Sequencing Center for Infectious Disease"/>
            <person name="Wu L."/>
            <person name="Ma J."/>
        </authorList>
    </citation>
    <scope>NUCLEOTIDE SEQUENCE [LARGE SCALE GENOMIC DNA]</scope>
    <source>
        <strain evidence="14">JCM 18657</strain>
    </source>
</reference>
<dbReference type="SUPFAM" id="SSF47823">
    <property type="entry name" value="lambda integrase-like, N-terminal domain"/>
    <property type="match status" value="1"/>
</dbReference>
<comment type="similarity">
    <text evidence="10">Belongs to the 'phage' integrase family. XerC subfamily.</text>
</comment>
<evidence type="ECO:0000256" key="6">
    <source>
        <dbReference type="ARBA" id="ARBA00022908"/>
    </source>
</evidence>
<accession>A0ABW2V6L4</accession>
<keyword evidence="7 10" id="KW-0238">DNA-binding</keyword>
<dbReference type="Proteomes" id="UP001596528">
    <property type="component" value="Unassembled WGS sequence"/>
</dbReference>
<dbReference type="PANTHER" id="PTHR30349:SF81">
    <property type="entry name" value="TYROSINE RECOMBINASE XERC"/>
    <property type="match status" value="1"/>
</dbReference>
<dbReference type="NCBIfam" id="NF001399">
    <property type="entry name" value="PRK00283.1"/>
    <property type="match status" value="1"/>
</dbReference>
<evidence type="ECO:0000259" key="12">
    <source>
        <dbReference type="PROSITE" id="PS51900"/>
    </source>
</evidence>
<comment type="function">
    <text evidence="10">Site-specific tyrosine recombinase, which acts by catalyzing the cutting and rejoining of the recombining DNA molecules. The XerC-XerD complex is essential to convert dimers of the bacterial chromosome into monomers to permit their segregation at cell division. It also contributes to the segregational stability of plasmids.</text>
</comment>
<proteinExistence type="inferred from homology"/>
<keyword evidence="3 10" id="KW-0963">Cytoplasm</keyword>
<dbReference type="InterPro" id="IPR004107">
    <property type="entry name" value="Integrase_SAM-like_N"/>
</dbReference>
<feature type="active site" evidence="10">
    <location>
        <position position="243"/>
    </location>
</feature>
<dbReference type="EMBL" id="JBHTGQ010000027">
    <property type="protein sequence ID" value="MFC7750700.1"/>
    <property type="molecule type" value="Genomic_DNA"/>
</dbReference>
<keyword evidence="4 10" id="KW-0132">Cell division</keyword>
<name>A0ABW2V6L4_9BACL</name>
<dbReference type="InterPro" id="IPR011932">
    <property type="entry name" value="Recomb_XerD"/>
</dbReference>
<dbReference type="Pfam" id="PF02899">
    <property type="entry name" value="Phage_int_SAM_1"/>
    <property type="match status" value="1"/>
</dbReference>
<evidence type="ECO:0000256" key="1">
    <source>
        <dbReference type="ARBA" id="ARBA00004496"/>
    </source>
</evidence>
<dbReference type="InterPro" id="IPR010998">
    <property type="entry name" value="Integrase_recombinase_N"/>
</dbReference>
<dbReference type="PROSITE" id="PS51900">
    <property type="entry name" value="CB"/>
    <property type="match status" value="1"/>
</dbReference>
<feature type="active site" evidence="10">
    <location>
        <position position="146"/>
    </location>
</feature>
<protein>
    <recommendedName>
        <fullName evidence="10">Tyrosine recombinase XerC</fullName>
    </recommendedName>
</protein>
<keyword evidence="9 10" id="KW-0131">Cell cycle</keyword>
<feature type="domain" description="Tyr recombinase" evidence="11">
    <location>
        <begin position="106"/>
        <end position="293"/>
    </location>
</feature>
<dbReference type="InterPro" id="IPR013762">
    <property type="entry name" value="Integrase-like_cat_sf"/>
</dbReference>
<evidence type="ECO:0000313" key="14">
    <source>
        <dbReference type="Proteomes" id="UP001596528"/>
    </source>
</evidence>
<dbReference type="InterPro" id="IPR050090">
    <property type="entry name" value="Tyrosine_recombinase_XerCD"/>
</dbReference>
<dbReference type="PANTHER" id="PTHR30349">
    <property type="entry name" value="PHAGE INTEGRASE-RELATED"/>
    <property type="match status" value="1"/>
</dbReference>
<evidence type="ECO:0000313" key="13">
    <source>
        <dbReference type="EMBL" id="MFC7750700.1"/>
    </source>
</evidence>
<feature type="active site" description="O-(3'-phospho-DNA)-tyrosine intermediate" evidence="10">
    <location>
        <position position="278"/>
    </location>
</feature>
<dbReference type="InterPro" id="IPR002104">
    <property type="entry name" value="Integrase_catalytic"/>
</dbReference>
<comment type="caution">
    <text evidence="13">The sequence shown here is derived from an EMBL/GenBank/DDBJ whole genome shotgun (WGS) entry which is preliminary data.</text>
</comment>
<keyword evidence="8 10" id="KW-0233">DNA recombination</keyword>
<comment type="caution">
    <text evidence="10">Lacks conserved residue(s) required for the propagation of feature annotation.</text>
</comment>
<dbReference type="RefSeq" id="WP_138789970.1">
    <property type="nucleotide sequence ID" value="NZ_JBHTGQ010000027.1"/>
</dbReference>